<dbReference type="EMBL" id="UINC01028178">
    <property type="protein sequence ID" value="SVB08705.1"/>
    <property type="molecule type" value="Genomic_DNA"/>
</dbReference>
<reference evidence="1" key="1">
    <citation type="submission" date="2018-05" db="EMBL/GenBank/DDBJ databases">
        <authorList>
            <person name="Lanie J.A."/>
            <person name="Ng W.-L."/>
            <person name="Kazmierczak K.M."/>
            <person name="Andrzejewski T.M."/>
            <person name="Davidsen T.M."/>
            <person name="Wayne K.J."/>
            <person name="Tettelin H."/>
            <person name="Glass J.I."/>
            <person name="Rusch D."/>
            <person name="Podicherti R."/>
            <person name="Tsui H.-C.T."/>
            <person name="Winkler M.E."/>
        </authorList>
    </citation>
    <scope>NUCLEOTIDE SEQUENCE</scope>
</reference>
<accession>A0A382B4M1</accession>
<sequence>PFEVHPLVKHILSNAMQSKAKKTMDKKQELRTIHLLGNYLLWVKPWASCL</sequence>
<organism evidence="1">
    <name type="scientific">marine metagenome</name>
    <dbReference type="NCBI Taxonomy" id="408172"/>
    <lineage>
        <taxon>unclassified sequences</taxon>
        <taxon>metagenomes</taxon>
        <taxon>ecological metagenomes</taxon>
    </lineage>
</organism>
<proteinExistence type="predicted"/>
<feature type="non-terminal residue" evidence="1">
    <location>
        <position position="1"/>
    </location>
</feature>
<protein>
    <submittedName>
        <fullName evidence="1">Uncharacterized protein</fullName>
    </submittedName>
</protein>
<name>A0A382B4M1_9ZZZZ</name>
<dbReference type="AlphaFoldDB" id="A0A382B4M1"/>
<gene>
    <name evidence="1" type="ORF">METZ01_LOCUS161559</name>
</gene>
<evidence type="ECO:0000313" key="1">
    <source>
        <dbReference type="EMBL" id="SVB08705.1"/>
    </source>
</evidence>